<gene>
    <name evidence="8" type="ORF">IAD16_00155</name>
</gene>
<feature type="transmembrane region" description="Helical" evidence="6">
    <location>
        <begin position="205"/>
        <end position="225"/>
    </location>
</feature>
<feature type="transmembrane region" description="Helical" evidence="6">
    <location>
        <begin position="64"/>
        <end position="85"/>
    </location>
</feature>
<dbReference type="Proteomes" id="UP000824091">
    <property type="component" value="Unassembled WGS sequence"/>
</dbReference>
<organism evidence="8 9">
    <name type="scientific">Candidatus Fimisoma avicola</name>
    <dbReference type="NCBI Taxonomy" id="2840826"/>
    <lineage>
        <taxon>Bacteria</taxon>
        <taxon>Bacillati</taxon>
        <taxon>Bacillota</taxon>
        <taxon>Clostridia</taxon>
        <taxon>Eubacteriales</taxon>
        <taxon>Candidatus Fimisoma</taxon>
    </lineage>
</organism>
<dbReference type="PANTHER" id="PTHR12677">
    <property type="entry name" value="GOLGI APPARATUS MEMBRANE PROTEIN TVP38-RELATED"/>
    <property type="match status" value="1"/>
</dbReference>
<feature type="transmembrane region" description="Helical" evidence="6">
    <location>
        <begin position="146"/>
        <end position="166"/>
    </location>
</feature>
<comment type="subcellular location">
    <subcellularLocation>
        <location evidence="1 6">Cell membrane</location>
        <topology evidence="1 6">Multi-pass membrane protein</topology>
    </subcellularLocation>
</comment>
<evidence type="ECO:0000313" key="9">
    <source>
        <dbReference type="Proteomes" id="UP000824091"/>
    </source>
</evidence>
<keyword evidence="4 6" id="KW-1133">Transmembrane helix</keyword>
<feature type="domain" description="VTT" evidence="7">
    <location>
        <begin position="80"/>
        <end position="198"/>
    </location>
</feature>
<dbReference type="EMBL" id="DVMO01000004">
    <property type="protein sequence ID" value="HIU26776.1"/>
    <property type="molecule type" value="Genomic_DNA"/>
</dbReference>
<keyword evidence="2 6" id="KW-1003">Cell membrane</keyword>
<feature type="transmembrane region" description="Helical" evidence="6">
    <location>
        <begin position="21"/>
        <end position="39"/>
    </location>
</feature>
<evidence type="ECO:0000256" key="1">
    <source>
        <dbReference type="ARBA" id="ARBA00004651"/>
    </source>
</evidence>
<comment type="similarity">
    <text evidence="6">Belongs to the TVP38/TMEM64 family.</text>
</comment>
<reference evidence="8" key="2">
    <citation type="journal article" date="2021" name="PeerJ">
        <title>Extensive microbial diversity within the chicken gut microbiome revealed by metagenomics and culture.</title>
        <authorList>
            <person name="Gilroy R."/>
            <person name="Ravi A."/>
            <person name="Getino M."/>
            <person name="Pursley I."/>
            <person name="Horton D.L."/>
            <person name="Alikhan N.F."/>
            <person name="Baker D."/>
            <person name="Gharbi K."/>
            <person name="Hall N."/>
            <person name="Watson M."/>
            <person name="Adriaenssens E.M."/>
            <person name="Foster-Nyarko E."/>
            <person name="Jarju S."/>
            <person name="Secka A."/>
            <person name="Antonio M."/>
            <person name="Oren A."/>
            <person name="Chaudhuri R.R."/>
            <person name="La Ragione R."/>
            <person name="Hildebrand F."/>
            <person name="Pallen M.J."/>
        </authorList>
    </citation>
    <scope>NUCLEOTIDE SEQUENCE</scope>
    <source>
        <strain evidence="8">11300</strain>
    </source>
</reference>
<evidence type="ECO:0000256" key="5">
    <source>
        <dbReference type="ARBA" id="ARBA00023136"/>
    </source>
</evidence>
<evidence type="ECO:0000256" key="2">
    <source>
        <dbReference type="ARBA" id="ARBA00022475"/>
    </source>
</evidence>
<evidence type="ECO:0000259" key="7">
    <source>
        <dbReference type="Pfam" id="PF09335"/>
    </source>
</evidence>
<evidence type="ECO:0000256" key="4">
    <source>
        <dbReference type="ARBA" id="ARBA00022989"/>
    </source>
</evidence>
<dbReference type="Pfam" id="PF09335">
    <property type="entry name" value="VTT_dom"/>
    <property type="match status" value="1"/>
</dbReference>
<name>A0A9D1I1Q3_9FIRM</name>
<accession>A0A9D1I1Q3</accession>
<keyword evidence="5 6" id="KW-0472">Membrane</keyword>
<dbReference type="InterPro" id="IPR032816">
    <property type="entry name" value="VTT_dom"/>
</dbReference>
<evidence type="ECO:0000256" key="3">
    <source>
        <dbReference type="ARBA" id="ARBA00022692"/>
    </source>
</evidence>
<sequence>MGIDNLKHDNKRKVIISVLKILLLIAIVAGIPLYIYFFQGDWLKQFEGFDDVVAYLQRYKWESVPIYIGLQVLQIVISVIPGQVFQFAAGYLYSFFPALLFSICGAFIGTTLSFYLAKMLGRDFVHLFFGREKTHEYVQKLNSKRAYMIVFILYLIPGLPKDVVSYAAGVSEMKFKPFILLSLTGRLPGMMGSIMIGSMWNKGEYFGMIALGVIAVAAFVLCIVFRKKINQFLDKAYDKISE</sequence>
<dbReference type="GO" id="GO:0005886">
    <property type="term" value="C:plasma membrane"/>
    <property type="evidence" value="ECO:0007669"/>
    <property type="project" value="UniProtKB-SubCell"/>
</dbReference>
<dbReference type="PANTHER" id="PTHR12677:SF59">
    <property type="entry name" value="GOLGI APPARATUS MEMBRANE PROTEIN TVP38-RELATED"/>
    <property type="match status" value="1"/>
</dbReference>
<reference evidence="8" key="1">
    <citation type="submission" date="2020-10" db="EMBL/GenBank/DDBJ databases">
        <authorList>
            <person name="Gilroy R."/>
        </authorList>
    </citation>
    <scope>NUCLEOTIDE SEQUENCE</scope>
    <source>
        <strain evidence="8">11300</strain>
    </source>
</reference>
<evidence type="ECO:0000256" key="6">
    <source>
        <dbReference type="RuleBase" id="RU366058"/>
    </source>
</evidence>
<dbReference type="InterPro" id="IPR015414">
    <property type="entry name" value="TMEM64"/>
</dbReference>
<comment type="caution">
    <text evidence="8">The sequence shown here is derived from an EMBL/GenBank/DDBJ whole genome shotgun (WGS) entry which is preliminary data.</text>
</comment>
<dbReference type="AlphaFoldDB" id="A0A9D1I1Q3"/>
<protein>
    <recommendedName>
        <fullName evidence="6">TVP38/TMEM64 family membrane protein</fullName>
    </recommendedName>
</protein>
<evidence type="ECO:0000313" key="8">
    <source>
        <dbReference type="EMBL" id="HIU26776.1"/>
    </source>
</evidence>
<feature type="transmembrane region" description="Helical" evidence="6">
    <location>
        <begin position="92"/>
        <end position="117"/>
    </location>
</feature>
<proteinExistence type="inferred from homology"/>
<keyword evidence="3 6" id="KW-0812">Transmembrane</keyword>